<dbReference type="InterPro" id="IPR038763">
    <property type="entry name" value="DHH_sf"/>
</dbReference>
<organism evidence="2 3">
    <name type="scientific">Desulfamplus magnetovallimortis</name>
    <dbReference type="NCBI Taxonomy" id="1246637"/>
    <lineage>
        <taxon>Bacteria</taxon>
        <taxon>Pseudomonadati</taxon>
        <taxon>Thermodesulfobacteriota</taxon>
        <taxon>Desulfobacteria</taxon>
        <taxon>Desulfobacterales</taxon>
        <taxon>Desulfobacteraceae</taxon>
        <taxon>Desulfamplus</taxon>
    </lineage>
</organism>
<dbReference type="Gene3D" id="3.90.1640.10">
    <property type="entry name" value="inorganic pyrophosphatase (n-terminal core)"/>
    <property type="match status" value="1"/>
</dbReference>
<dbReference type="AlphaFoldDB" id="A0A1W1H6Z6"/>
<dbReference type="InterPro" id="IPR001667">
    <property type="entry name" value="DDH_dom"/>
</dbReference>
<dbReference type="PANTHER" id="PTHR47618:SF1">
    <property type="entry name" value="BIFUNCTIONAL OLIGORIBONUCLEASE AND PAP PHOSPHATASE NRNA"/>
    <property type="match status" value="1"/>
</dbReference>
<feature type="domain" description="DDH" evidence="1">
    <location>
        <begin position="20"/>
        <end position="157"/>
    </location>
</feature>
<reference evidence="2 3" key="1">
    <citation type="submission" date="2017-03" db="EMBL/GenBank/DDBJ databases">
        <authorList>
            <person name="Afonso C.L."/>
            <person name="Miller P.J."/>
            <person name="Scott M.A."/>
            <person name="Spackman E."/>
            <person name="Goraichik I."/>
            <person name="Dimitrov K.M."/>
            <person name="Suarez D.L."/>
            <person name="Swayne D.E."/>
        </authorList>
    </citation>
    <scope>NUCLEOTIDE SEQUENCE [LARGE SCALE GENOMIC DNA]</scope>
    <source>
        <strain evidence="2">PRJEB14757</strain>
    </source>
</reference>
<dbReference type="STRING" id="1246637.MTBBW1_1270005"/>
<gene>
    <name evidence="2" type="ORF">MTBBW1_1270005</name>
</gene>
<dbReference type="Pfam" id="PF01368">
    <property type="entry name" value="DHH"/>
    <property type="match status" value="1"/>
</dbReference>
<dbReference type="PANTHER" id="PTHR47618">
    <property type="entry name" value="BIFUNCTIONAL OLIGORIBONUCLEASE AND PAP PHOSPHATASE NRNA"/>
    <property type="match status" value="1"/>
</dbReference>
<dbReference type="EMBL" id="FWEV01000032">
    <property type="protein sequence ID" value="SLM28155.1"/>
    <property type="molecule type" value="Genomic_DNA"/>
</dbReference>
<evidence type="ECO:0000259" key="1">
    <source>
        <dbReference type="Pfam" id="PF01368"/>
    </source>
</evidence>
<dbReference type="InterPro" id="IPR051319">
    <property type="entry name" value="Oligoribo/pAp-PDE_c-di-AMP_PDE"/>
</dbReference>
<proteinExistence type="predicted"/>
<evidence type="ECO:0000313" key="2">
    <source>
        <dbReference type="EMBL" id="SLM28155.1"/>
    </source>
</evidence>
<protein>
    <recommendedName>
        <fullName evidence="1">DDH domain-containing protein</fullName>
    </recommendedName>
</protein>
<accession>A0A1W1H6Z6</accession>
<evidence type="ECO:0000313" key="3">
    <source>
        <dbReference type="Proteomes" id="UP000191931"/>
    </source>
</evidence>
<dbReference type="OrthoDB" id="5490569at2"/>
<name>A0A1W1H6Z6_9BACT</name>
<sequence>MSNIQRLENFLSLFSTDNRVLIVINADPDAIASALAVKRLLWRKVYEVKITYFNEIRRPDNLTMLRVLNIEMIPINEIDDKKFDRFVVVDSQPDHHECFAMFRYDAIIDHHPLSCDCAKFNDIRSGYGACSTMMTEYIKAAAIKPSQNLATALLMGIKTDTAGFLRQTTMDDVRAFQFLYKYVNPCLITRIEQAEFKENDLDFIASAIKKKKIINHRVYSHTGKIKNPDQCVITADFFMRMDSANWSIISGIYNEKLIIIMRNDGLRKSAGNTAKQAFASIGSAGGHQAMARVEIKMEDLAEVMGKDDFENKIGEWIIDQVEANAGVKTE</sequence>
<keyword evidence="3" id="KW-1185">Reference proteome</keyword>
<dbReference type="Proteomes" id="UP000191931">
    <property type="component" value="Unassembled WGS sequence"/>
</dbReference>
<dbReference type="SUPFAM" id="SSF64182">
    <property type="entry name" value="DHH phosphoesterases"/>
    <property type="match status" value="1"/>
</dbReference>